<keyword evidence="2" id="KW-1185">Reference proteome</keyword>
<organism evidence="1 2">
    <name type="scientific">Gluconobacter albidus</name>
    <dbReference type="NCBI Taxonomy" id="318683"/>
    <lineage>
        <taxon>Bacteria</taxon>
        <taxon>Pseudomonadati</taxon>
        <taxon>Pseudomonadota</taxon>
        <taxon>Alphaproteobacteria</taxon>
        <taxon>Acetobacterales</taxon>
        <taxon>Acetobacteraceae</taxon>
        <taxon>Gluconobacter</taxon>
    </lineage>
</organism>
<proteinExistence type="predicted"/>
<evidence type="ECO:0000313" key="2">
    <source>
        <dbReference type="Proteomes" id="UP001156672"/>
    </source>
</evidence>
<dbReference type="EMBL" id="BSNW01000003">
    <property type="protein sequence ID" value="GLQ67586.1"/>
    <property type="molecule type" value="Genomic_DNA"/>
</dbReference>
<protein>
    <recommendedName>
        <fullName evidence="3">Transposase</fullName>
    </recommendedName>
</protein>
<evidence type="ECO:0000313" key="1">
    <source>
        <dbReference type="EMBL" id="GLQ67586.1"/>
    </source>
</evidence>
<dbReference type="Proteomes" id="UP001156672">
    <property type="component" value="Unassembled WGS sequence"/>
</dbReference>
<sequence>MFGQPKALEAQTFFMLRKIRTPMKRLGRRTAFGDEREIEN</sequence>
<name>A0ABQ5WVK6_9PROT</name>
<gene>
    <name evidence="1" type="ORF">GCM10007866_00340</name>
</gene>
<evidence type="ECO:0008006" key="3">
    <source>
        <dbReference type="Google" id="ProtNLM"/>
    </source>
</evidence>
<accession>A0ABQ5WVK6</accession>
<comment type="caution">
    <text evidence="1">The sequence shown here is derived from an EMBL/GenBank/DDBJ whole genome shotgun (WGS) entry which is preliminary data.</text>
</comment>
<reference evidence="2" key="1">
    <citation type="journal article" date="2019" name="Int. J. Syst. Evol. Microbiol.">
        <title>The Global Catalogue of Microorganisms (GCM) 10K type strain sequencing project: providing services to taxonomists for standard genome sequencing and annotation.</title>
        <authorList>
            <consortium name="The Broad Institute Genomics Platform"/>
            <consortium name="The Broad Institute Genome Sequencing Center for Infectious Disease"/>
            <person name="Wu L."/>
            <person name="Ma J."/>
        </authorList>
    </citation>
    <scope>NUCLEOTIDE SEQUENCE [LARGE SCALE GENOMIC DNA]</scope>
    <source>
        <strain evidence="2">NBRC 3250</strain>
    </source>
</reference>